<protein>
    <submittedName>
        <fullName evidence="1">Uncharacterized protein</fullName>
    </submittedName>
</protein>
<reference evidence="1" key="1">
    <citation type="submission" date="2022-04" db="EMBL/GenBank/DDBJ databases">
        <title>Genome of the entomopathogenic fungus Entomophthora muscae.</title>
        <authorList>
            <person name="Elya C."/>
            <person name="Lovett B.R."/>
            <person name="Lee E."/>
            <person name="Macias A.M."/>
            <person name="Hajek A.E."/>
            <person name="De Bivort B.L."/>
            <person name="Kasson M.T."/>
            <person name="De Fine Licht H.H."/>
            <person name="Stajich J.E."/>
        </authorList>
    </citation>
    <scope>NUCLEOTIDE SEQUENCE</scope>
    <source>
        <strain evidence="1">Berkeley</strain>
    </source>
</reference>
<evidence type="ECO:0000313" key="2">
    <source>
        <dbReference type="Proteomes" id="UP001165960"/>
    </source>
</evidence>
<evidence type="ECO:0000313" key="1">
    <source>
        <dbReference type="EMBL" id="KAJ9089150.1"/>
    </source>
</evidence>
<accession>A0ACC2UQK1</accession>
<gene>
    <name evidence="1" type="ORF">DSO57_1015865</name>
</gene>
<dbReference type="EMBL" id="QTSX02000063">
    <property type="protein sequence ID" value="KAJ9089150.1"/>
    <property type="molecule type" value="Genomic_DNA"/>
</dbReference>
<organism evidence="1 2">
    <name type="scientific">Entomophthora muscae</name>
    <dbReference type="NCBI Taxonomy" id="34485"/>
    <lineage>
        <taxon>Eukaryota</taxon>
        <taxon>Fungi</taxon>
        <taxon>Fungi incertae sedis</taxon>
        <taxon>Zoopagomycota</taxon>
        <taxon>Entomophthoromycotina</taxon>
        <taxon>Entomophthoromycetes</taxon>
        <taxon>Entomophthorales</taxon>
        <taxon>Entomophthoraceae</taxon>
        <taxon>Entomophthora</taxon>
    </lineage>
</organism>
<keyword evidence="2" id="KW-1185">Reference proteome</keyword>
<sequence length="211" mass="23231">MCNKYGYVPKGKKNGMSRRAAVRSVAYSMIALLGLLGIELYQMILGSHNSCIFLAFIQLVLEHLRRTSLGFTNVIVLDNIGLHKVADILAELQVIEPGVAIASQQLATAPLRPLFLPAYFPFLNPVEEVVRNFAINAILIWPLNNDICKDLVGFTFNFGNSLPSINGSVSMTTHSRLPYQPSTDPGMTSPQHDSLCHSVYLMSVQQPLSTI</sequence>
<name>A0ACC2UQK1_9FUNG</name>
<proteinExistence type="predicted"/>
<dbReference type="Proteomes" id="UP001165960">
    <property type="component" value="Unassembled WGS sequence"/>
</dbReference>
<comment type="caution">
    <text evidence="1">The sequence shown here is derived from an EMBL/GenBank/DDBJ whole genome shotgun (WGS) entry which is preliminary data.</text>
</comment>